<accession>A0ACC1ML14</accession>
<organism evidence="1 2">
    <name type="scientific">Zarea fungicola</name>
    <dbReference type="NCBI Taxonomy" id="93591"/>
    <lineage>
        <taxon>Eukaryota</taxon>
        <taxon>Fungi</taxon>
        <taxon>Dikarya</taxon>
        <taxon>Ascomycota</taxon>
        <taxon>Pezizomycotina</taxon>
        <taxon>Sordariomycetes</taxon>
        <taxon>Hypocreomycetidae</taxon>
        <taxon>Hypocreales</taxon>
        <taxon>Cordycipitaceae</taxon>
        <taxon>Zarea</taxon>
    </lineage>
</organism>
<gene>
    <name evidence="1" type="ORF">NQ176_g9866</name>
</gene>
<evidence type="ECO:0000313" key="1">
    <source>
        <dbReference type="EMBL" id="KAJ2967026.1"/>
    </source>
</evidence>
<evidence type="ECO:0000313" key="2">
    <source>
        <dbReference type="Proteomes" id="UP001143910"/>
    </source>
</evidence>
<dbReference type="Proteomes" id="UP001143910">
    <property type="component" value="Unassembled WGS sequence"/>
</dbReference>
<proteinExistence type="predicted"/>
<keyword evidence="2" id="KW-1185">Reference proteome</keyword>
<comment type="caution">
    <text evidence="1">The sequence shown here is derived from an EMBL/GenBank/DDBJ whole genome shotgun (WGS) entry which is preliminary data.</text>
</comment>
<name>A0ACC1ML14_9HYPO</name>
<sequence>MRFSTLIASLAGSISITNVHAIPIEPVEERSAALEPRLVITNDWNCRSNNNPVVVLHGLLSNRNLGLNLFEAWLRPQGYCTFALTYGNYPAFPLIGGLKPVPESAQQIVDFIKEVLRRTGAKKVDLVGHSEGGFQALYVAKVMQMSQSIDKIVGIAPPTHGTSFNSVVDLAELLNIRGEAEAVLKALGCPACTDLIKGGAPIKALSNGPIVQAGNKVTIIATKYDSIVTPAGTASFIQQPGVFNTYTQDKCLLDFAGHANIAINTNAYHLTLNALRDQNSQWFLCTPFSGLPFKN</sequence>
<reference evidence="1" key="1">
    <citation type="submission" date="2022-08" db="EMBL/GenBank/DDBJ databases">
        <title>Genome Sequence of Lecanicillium fungicola.</title>
        <authorList>
            <person name="Buettner E."/>
        </authorList>
    </citation>
    <scope>NUCLEOTIDE SEQUENCE</scope>
    <source>
        <strain evidence="1">Babe33</strain>
    </source>
</reference>
<dbReference type="EMBL" id="JANJQO010002428">
    <property type="protein sequence ID" value="KAJ2967026.1"/>
    <property type="molecule type" value="Genomic_DNA"/>
</dbReference>
<protein>
    <submittedName>
        <fullName evidence="1">Uncharacterized protein</fullName>
    </submittedName>
</protein>